<protein>
    <submittedName>
        <fullName evidence="1">Uncharacterized protein</fullName>
    </submittedName>
</protein>
<evidence type="ECO:0000313" key="1">
    <source>
        <dbReference type="EMBL" id="KAK0732011.1"/>
    </source>
</evidence>
<name>A0AA40BD69_9PEZI</name>
<dbReference type="Proteomes" id="UP001172102">
    <property type="component" value="Unassembled WGS sequence"/>
</dbReference>
<organism evidence="1 2">
    <name type="scientific">Lasiosphaeris hirsuta</name>
    <dbReference type="NCBI Taxonomy" id="260670"/>
    <lineage>
        <taxon>Eukaryota</taxon>
        <taxon>Fungi</taxon>
        <taxon>Dikarya</taxon>
        <taxon>Ascomycota</taxon>
        <taxon>Pezizomycotina</taxon>
        <taxon>Sordariomycetes</taxon>
        <taxon>Sordariomycetidae</taxon>
        <taxon>Sordariales</taxon>
        <taxon>Lasiosphaeriaceae</taxon>
        <taxon>Lasiosphaeris</taxon>
    </lineage>
</organism>
<dbReference type="EMBL" id="JAUKUA010000001">
    <property type="protein sequence ID" value="KAK0732011.1"/>
    <property type="molecule type" value="Genomic_DNA"/>
</dbReference>
<keyword evidence="2" id="KW-1185">Reference proteome</keyword>
<proteinExistence type="predicted"/>
<gene>
    <name evidence="1" type="ORF">B0H67DRAFT_640323</name>
</gene>
<dbReference type="AlphaFoldDB" id="A0AA40BD69"/>
<evidence type="ECO:0000313" key="2">
    <source>
        <dbReference type="Proteomes" id="UP001172102"/>
    </source>
</evidence>
<reference evidence="1" key="1">
    <citation type="submission" date="2023-06" db="EMBL/GenBank/DDBJ databases">
        <title>Genome-scale phylogeny and comparative genomics of the fungal order Sordariales.</title>
        <authorList>
            <consortium name="Lawrence Berkeley National Laboratory"/>
            <person name="Hensen N."/>
            <person name="Bonometti L."/>
            <person name="Westerberg I."/>
            <person name="Brannstrom I.O."/>
            <person name="Guillou S."/>
            <person name="Cros-Aarteil S."/>
            <person name="Calhoun S."/>
            <person name="Haridas S."/>
            <person name="Kuo A."/>
            <person name="Mondo S."/>
            <person name="Pangilinan J."/>
            <person name="Riley R."/>
            <person name="Labutti K."/>
            <person name="Andreopoulos B."/>
            <person name="Lipzen A."/>
            <person name="Chen C."/>
            <person name="Yanf M."/>
            <person name="Daum C."/>
            <person name="Ng V."/>
            <person name="Clum A."/>
            <person name="Steindorff A."/>
            <person name="Ohm R."/>
            <person name="Martin F."/>
            <person name="Silar P."/>
            <person name="Natvig D."/>
            <person name="Lalanne C."/>
            <person name="Gautier V."/>
            <person name="Ament-Velasquez S.L."/>
            <person name="Kruys A."/>
            <person name="Hutchinson M.I."/>
            <person name="Powell A.J."/>
            <person name="Barry K."/>
            <person name="Miller A.N."/>
            <person name="Grigoriev I.V."/>
            <person name="Debuchy R."/>
            <person name="Gladieux P."/>
            <person name="Thoren M.H."/>
            <person name="Johannesson H."/>
        </authorList>
    </citation>
    <scope>NUCLEOTIDE SEQUENCE</scope>
    <source>
        <strain evidence="1">SMH4607-1</strain>
    </source>
</reference>
<comment type="caution">
    <text evidence="1">The sequence shown here is derived from an EMBL/GenBank/DDBJ whole genome shotgun (WGS) entry which is preliminary data.</text>
</comment>
<accession>A0AA40BD69</accession>
<sequence length="161" mass="17886">MALEGPMYLMPDEVIEMTNAVVASDLSTLSEILETVVSKRFDSTISRDLMERPNSTGKVLSSLLDQNGSNVLHLANIVEFALSGKLCDTWDNKSQVCYWLEDEGPVKMEFLEQKTKAGLTPTDLAEMHENKEVLESLKSYGRTVLEEAQSDNPSVGAEQDR</sequence>